<dbReference type="AlphaFoldDB" id="A0AAN8RUL7"/>
<evidence type="ECO:0000313" key="2">
    <source>
        <dbReference type="Proteomes" id="UP001307849"/>
    </source>
</evidence>
<protein>
    <submittedName>
        <fullName evidence="1">Uncharacterized protein</fullName>
    </submittedName>
</protein>
<reference evidence="1 2" key="1">
    <citation type="submission" date="2019-10" db="EMBL/GenBank/DDBJ databases">
        <authorList>
            <person name="Palmer J.M."/>
        </authorList>
    </citation>
    <scope>NUCLEOTIDE SEQUENCE [LARGE SCALE GENOMIC DNA]</scope>
    <source>
        <strain evidence="1 2">TWF506</strain>
    </source>
</reference>
<accession>A0AAN8RUL7</accession>
<comment type="caution">
    <text evidence="1">The sequence shown here is derived from an EMBL/GenBank/DDBJ whole genome shotgun (WGS) entry which is preliminary data.</text>
</comment>
<dbReference type="Proteomes" id="UP001307849">
    <property type="component" value="Unassembled WGS sequence"/>
</dbReference>
<gene>
    <name evidence="1" type="ORF">TWF506_002199</name>
</gene>
<keyword evidence="2" id="KW-1185">Reference proteome</keyword>
<evidence type="ECO:0000313" key="1">
    <source>
        <dbReference type="EMBL" id="KAK6503982.1"/>
    </source>
</evidence>
<dbReference type="EMBL" id="JAVHJM010000010">
    <property type="protein sequence ID" value="KAK6503982.1"/>
    <property type="molecule type" value="Genomic_DNA"/>
</dbReference>
<organism evidence="1 2">
    <name type="scientific">Arthrobotrys conoides</name>
    <dbReference type="NCBI Taxonomy" id="74498"/>
    <lineage>
        <taxon>Eukaryota</taxon>
        <taxon>Fungi</taxon>
        <taxon>Dikarya</taxon>
        <taxon>Ascomycota</taxon>
        <taxon>Pezizomycotina</taxon>
        <taxon>Orbiliomycetes</taxon>
        <taxon>Orbiliales</taxon>
        <taxon>Orbiliaceae</taxon>
        <taxon>Arthrobotrys</taxon>
    </lineage>
</organism>
<sequence length="106" mass="12654">MKGIFRLPFSRFLRQRPLRNRTISETRREKMSPPQRKETIYEKKKKNLTPVWSGWCQPFAERIEGLPNSRRSRRGLLVLIPNILTRIKGDFTLPPFYPFFPPAEPQ</sequence>
<name>A0AAN8RUL7_9PEZI</name>
<proteinExistence type="predicted"/>